<evidence type="ECO:0000313" key="3">
    <source>
        <dbReference type="EMBL" id="KAA9203378.1"/>
    </source>
</evidence>
<keyword evidence="1" id="KW-0472">Membrane</keyword>
<keyword evidence="1" id="KW-1133">Transmembrane helix</keyword>
<dbReference type="Proteomes" id="UP000326078">
    <property type="component" value="Unassembled WGS sequence"/>
</dbReference>
<feature type="transmembrane region" description="Helical" evidence="1">
    <location>
        <begin position="206"/>
        <end position="224"/>
    </location>
</feature>
<organism evidence="3 4">
    <name type="scientific">Enterococcus durans</name>
    <dbReference type="NCBI Taxonomy" id="53345"/>
    <lineage>
        <taxon>Bacteria</taxon>
        <taxon>Bacillati</taxon>
        <taxon>Bacillota</taxon>
        <taxon>Bacilli</taxon>
        <taxon>Lactobacillales</taxon>
        <taxon>Enterococcaceae</taxon>
        <taxon>Enterococcus</taxon>
    </lineage>
</organism>
<gene>
    <name evidence="3" type="ORF">F6X95_13750</name>
</gene>
<accession>A0A5N0YM63</accession>
<sequence>MNDCFSNRDVISIINFLEKQTERQINIVLLVNKDINDITLIADRLHVIDKTILGDIHDFNEKYAPAELRELENKKIVLNLPANMNLSDLFSQILNASTTVQALKMIFERELTIKELSKEIFVSETSIRRMISRTNLFFKEKNLKIEIESMPSLSIQGDEKQIREFFCQMYLEIYDQTNLPQYTLIYDALFQCNQLFSNSGNRKEQLYLYLKLVFFLLIGIIRIGKKHYNLKSKNIRPIGEDVVNQIYDVMRGNSQLCDVLKQEYGFEIEKFNIQDLLNVNASYISHKIVEYEELNQEEKQLYRLTVQFFYQYFERINLSELLTPQKKSALYRIVLLSSNRNSFMIDYHEIFYYQIVKRSPWLIDQFEKEFVKNGLSSLIPFGSSRMKEIFIEMYMDTEELIDIVEPSLKEKSVAIFFNSSKGVEKLYKKLIKQRYPFLTKLDIYTGDDVLIDYTYLNQYDLVLAENSLDMEKLSADFLKISRIPTDNFWEHFHSKLY</sequence>
<proteinExistence type="predicted"/>
<evidence type="ECO:0000259" key="2">
    <source>
        <dbReference type="Pfam" id="PF05043"/>
    </source>
</evidence>
<reference evidence="3 4" key="1">
    <citation type="submission" date="2019-09" db="EMBL/GenBank/DDBJ databases">
        <title>Vancomyinc resistant enterococci isolated from farm animals in Switzerland.</title>
        <authorList>
            <person name="Stevens M.J.A."/>
            <person name="Stephan R."/>
            <person name="Morach M."/>
            <person name="Nuesch-Inderbinen M."/>
        </authorList>
    </citation>
    <scope>NUCLEOTIDE SEQUENCE [LARGE SCALE GENOMIC DNA]</scope>
    <source>
        <strain evidence="3 4">GH27</strain>
    </source>
</reference>
<dbReference type="EMBL" id="VYUT01000031">
    <property type="protein sequence ID" value="KAA9203378.1"/>
    <property type="molecule type" value="Genomic_DNA"/>
</dbReference>
<dbReference type="AlphaFoldDB" id="A0A5N0YM63"/>
<dbReference type="InterPro" id="IPR007737">
    <property type="entry name" value="Mga_HTH"/>
</dbReference>
<evidence type="ECO:0000256" key="1">
    <source>
        <dbReference type="SAM" id="Phobius"/>
    </source>
</evidence>
<evidence type="ECO:0000313" key="4">
    <source>
        <dbReference type="Proteomes" id="UP000326078"/>
    </source>
</evidence>
<keyword evidence="1" id="KW-0812">Transmembrane</keyword>
<protein>
    <recommendedName>
        <fullName evidence="2">Mga helix-turn-helix domain-containing protein</fullName>
    </recommendedName>
</protein>
<feature type="domain" description="Mga helix-turn-helix" evidence="2">
    <location>
        <begin position="83"/>
        <end position="170"/>
    </location>
</feature>
<comment type="caution">
    <text evidence="3">The sequence shown here is derived from an EMBL/GenBank/DDBJ whole genome shotgun (WGS) entry which is preliminary data.</text>
</comment>
<dbReference type="RefSeq" id="WP_151026755.1">
    <property type="nucleotide sequence ID" value="NZ_VYUK01000002.1"/>
</dbReference>
<name>A0A5N0YM63_9ENTE</name>
<dbReference type="Pfam" id="PF05043">
    <property type="entry name" value="Mga"/>
    <property type="match status" value="1"/>
</dbReference>